<evidence type="ECO:0000256" key="4">
    <source>
        <dbReference type="SAM" id="Coils"/>
    </source>
</evidence>
<evidence type="ECO:0000313" key="10">
    <source>
        <dbReference type="Proteomes" id="UP000182829"/>
    </source>
</evidence>
<evidence type="ECO:0000259" key="7">
    <source>
        <dbReference type="PROSITE" id="PS50111"/>
    </source>
</evidence>
<dbReference type="CDD" id="cd11386">
    <property type="entry name" value="MCP_signal"/>
    <property type="match status" value="1"/>
</dbReference>
<evidence type="ECO:0000313" key="9">
    <source>
        <dbReference type="EMBL" id="SFJ62449.1"/>
    </source>
</evidence>
<comment type="similarity">
    <text evidence="2">Belongs to the methyl-accepting chemotaxis (MCP) protein family.</text>
</comment>
<evidence type="ECO:0000256" key="3">
    <source>
        <dbReference type="PROSITE-ProRule" id="PRU00284"/>
    </source>
</evidence>
<dbReference type="InterPro" id="IPR004090">
    <property type="entry name" value="Chemotax_Me-accpt_rcpt"/>
</dbReference>
<dbReference type="InterPro" id="IPR003660">
    <property type="entry name" value="HAMP_dom"/>
</dbReference>
<evidence type="ECO:0000259" key="8">
    <source>
        <dbReference type="PROSITE" id="PS50885"/>
    </source>
</evidence>
<dbReference type="GO" id="GO:0006935">
    <property type="term" value="P:chemotaxis"/>
    <property type="evidence" value="ECO:0007669"/>
    <property type="project" value="InterPro"/>
</dbReference>
<feature type="coiled-coil region" evidence="4">
    <location>
        <begin position="397"/>
        <end position="445"/>
    </location>
</feature>
<dbReference type="InterPro" id="IPR004089">
    <property type="entry name" value="MCPsignal_dom"/>
</dbReference>
<dbReference type="Pfam" id="PF00015">
    <property type="entry name" value="MCPsignal"/>
    <property type="match status" value="1"/>
</dbReference>
<dbReference type="GeneID" id="14208964"/>
<feature type="region of interest" description="Disordered" evidence="5">
    <location>
        <begin position="794"/>
        <end position="823"/>
    </location>
</feature>
<dbReference type="OrthoDB" id="8523at2157"/>
<feature type="compositionally biased region" description="Acidic residues" evidence="5">
    <location>
        <begin position="801"/>
        <end position="811"/>
    </location>
</feature>
<evidence type="ECO:0000256" key="5">
    <source>
        <dbReference type="SAM" id="MobiDB-lite"/>
    </source>
</evidence>
<dbReference type="Pfam" id="PF00672">
    <property type="entry name" value="HAMP"/>
    <property type="match status" value="2"/>
</dbReference>
<evidence type="ECO:0000256" key="1">
    <source>
        <dbReference type="ARBA" id="ARBA00023224"/>
    </source>
</evidence>
<feature type="domain" description="HAMP" evidence="8">
    <location>
        <begin position="437"/>
        <end position="490"/>
    </location>
</feature>
<dbReference type="GO" id="GO:0004888">
    <property type="term" value="F:transmembrane signaling receptor activity"/>
    <property type="evidence" value="ECO:0007669"/>
    <property type="project" value="InterPro"/>
</dbReference>
<sequence>MPSAIEQFVPDRVRESYVAKFGVVILVILLLTGAVGLFFYVDITGQITADTQDELILTAEDEADELATWIDTHEQMTQMLASYQVVAGGSDAALEATLTEEQENMDVHGVHYLDFETDTLTHSSNQEAVGTDVRDLGLEFHFRSNGEITDTDYDGSFDAETTYTDTYDRDGVSLVAFLSSIDGDESGAVMVEVAVADIASAVHNPVEGGYTQVVDPEATVLMAEDGDAILTTYRGGLEHPVFNDALETGIGTSGVGDDPATDEVIAYAWVDGTDWVLMSHAPQDEAYALTEDVATSLGLLIMVSLTGLIAVGATIGRSTAQAMDDLADNAAALSNGDTVIEIEDDSRIDEVGQVRHSFDGIRQYLETAADQADAIARQEFDDPALRTEVPGRLGDSLETMRADLEQYIDDLEQSKVEAETAQKEAAEAREEAEQLAEGLERTASEFASVMSEAAAGDFTQRLDENVSNEALAEIATAFNGMLADLEQTLVDVQQLAEAVDRTSADVTERVGEIERASDDVSRSTEEIASAVADQSDRFQEVNGEMNDLSATIEEIASTADDVATVSGHAAEQADVAGDASGKIRDEMDELEKRTAAITERVAELESGMDEISEIVELIDDIAEQTNLLALNASIEAAGAGESGDGFSVVANEVKSLAEETGDATQQVDELISEVQSSVDETVDEIDRMREQVDAGAAAVDEGIEAIDTITDQVETANESIQSINDATDEQARASERVVTMVDEATGISQETRDETETVAAAVEEQTASISEVSSGAHSLAEMADELRTSLDAFEVDAASTDPDDSGDDLDADLVTPESGPRTE</sequence>
<organism evidence="9 10">
    <name type="scientific">Natronobacterium gregoryi</name>
    <dbReference type="NCBI Taxonomy" id="44930"/>
    <lineage>
        <taxon>Archaea</taxon>
        <taxon>Methanobacteriati</taxon>
        <taxon>Methanobacteriota</taxon>
        <taxon>Stenosarchaea group</taxon>
        <taxon>Halobacteria</taxon>
        <taxon>Halobacteriales</taxon>
        <taxon>Natrialbaceae</taxon>
        <taxon>Natronobacterium</taxon>
    </lineage>
</organism>
<keyword evidence="6" id="KW-1133">Transmembrane helix</keyword>
<dbReference type="PANTHER" id="PTHR32089:SF112">
    <property type="entry name" value="LYSOZYME-LIKE PROTEIN-RELATED"/>
    <property type="match status" value="1"/>
</dbReference>
<dbReference type="GO" id="GO:0016020">
    <property type="term" value="C:membrane"/>
    <property type="evidence" value="ECO:0007669"/>
    <property type="project" value="InterPro"/>
</dbReference>
<keyword evidence="4" id="KW-0175">Coiled coil</keyword>
<dbReference type="RefSeq" id="WP_005578219.1">
    <property type="nucleotide sequence ID" value="NZ_FORO01000048.1"/>
</dbReference>
<dbReference type="GO" id="GO:0007165">
    <property type="term" value="P:signal transduction"/>
    <property type="evidence" value="ECO:0007669"/>
    <property type="project" value="UniProtKB-KW"/>
</dbReference>
<protein>
    <submittedName>
        <fullName evidence="9">Methyl-accepting chemotaxis protein</fullName>
    </submittedName>
</protein>
<evidence type="ECO:0000256" key="6">
    <source>
        <dbReference type="SAM" id="Phobius"/>
    </source>
</evidence>
<dbReference type="Proteomes" id="UP000182829">
    <property type="component" value="Unassembled WGS sequence"/>
</dbReference>
<feature type="domain" description="HAMP" evidence="8">
    <location>
        <begin position="317"/>
        <end position="370"/>
    </location>
</feature>
<keyword evidence="6" id="KW-0812">Transmembrane</keyword>
<dbReference type="Gene3D" id="1.10.287.950">
    <property type="entry name" value="Methyl-accepting chemotaxis protein"/>
    <property type="match status" value="1"/>
</dbReference>
<keyword evidence="6" id="KW-0472">Membrane</keyword>
<dbReference type="AlphaFoldDB" id="A0A1I3SX53"/>
<dbReference type="CDD" id="cd06225">
    <property type="entry name" value="HAMP"/>
    <property type="match status" value="1"/>
</dbReference>
<dbReference type="PROSITE" id="PS50885">
    <property type="entry name" value="HAMP"/>
    <property type="match status" value="2"/>
</dbReference>
<dbReference type="PROSITE" id="PS50111">
    <property type="entry name" value="CHEMOTAXIS_TRANSDUC_2"/>
    <property type="match status" value="1"/>
</dbReference>
<dbReference type="EMBL" id="FORO01000048">
    <property type="protein sequence ID" value="SFJ62449.1"/>
    <property type="molecule type" value="Genomic_DNA"/>
</dbReference>
<gene>
    <name evidence="9" type="ORF">SAMN05443661_14814</name>
</gene>
<feature type="transmembrane region" description="Helical" evidence="6">
    <location>
        <begin position="21"/>
        <end position="41"/>
    </location>
</feature>
<dbReference type="SMART" id="SM00304">
    <property type="entry name" value="HAMP"/>
    <property type="match status" value="3"/>
</dbReference>
<dbReference type="PANTHER" id="PTHR32089">
    <property type="entry name" value="METHYL-ACCEPTING CHEMOTAXIS PROTEIN MCPB"/>
    <property type="match status" value="1"/>
</dbReference>
<reference evidence="9 10" key="1">
    <citation type="submission" date="2016-10" db="EMBL/GenBank/DDBJ databases">
        <authorList>
            <person name="de Groot N.N."/>
        </authorList>
    </citation>
    <scope>NUCLEOTIDE SEQUENCE [LARGE SCALE GENOMIC DNA]</scope>
    <source>
        <strain evidence="9 10">SP2</strain>
    </source>
</reference>
<feature type="domain" description="Methyl-accepting transducer" evidence="7">
    <location>
        <begin position="509"/>
        <end position="745"/>
    </location>
</feature>
<dbReference type="SMART" id="SM00283">
    <property type="entry name" value="MA"/>
    <property type="match status" value="1"/>
</dbReference>
<proteinExistence type="inferred from homology"/>
<dbReference type="PRINTS" id="PR00260">
    <property type="entry name" value="CHEMTRNSDUCR"/>
</dbReference>
<keyword evidence="1 3" id="KW-0807">Transducer</keyword>
<dbReference type="Gene3D" id="6.10.340.10">
    <property type="match status" value="1"/>
</dbReference>
<dbReference type="Gene3D" id="6.10.250.1910">
    <property type="match status" value="1"/>
</dbReference>
<accession>A0A1I3SX53</accession>
<dbReference type="SUPFAM" id="SSF58104">
    <property type="entry name" value="Methyl-accepting chemotaxis protein (MCP) signaling domain"/>
    <property type="match status" value="1"/>
</dbReference>
<evidence type="ECO:0000256" key="2">
    <source>
        <dbReference type="ARBA" id="ARBA00029447"/>
    </source>
</evidence>
<name>A0A1I3SX53_9EURY</name>